<dbReference type="Pfam" id="PF07002">
    <property type="entry name" value="Copine"/>
    <property type="match status" value="1"/>
</dbReference>
<organism evidence="2 3">
    <name type="scientific">Armadillidium nasatum</name>
    <dbReference type="NCBI Taxonomy" id="96803"/>
    <lineage>
        <taxon>Eukaryota</taxon>
        <taxon>Metazoa</taxon>
        <taxon>Ecdysozoa</taxon>
        <taxon>Arthropoda</taxon>
        <taxon>Crustacea</taxon>
        <taxon>Multicrustacea</taxon>
        <taxon>Malacostraca</taxon>
        <taxon>Eumalacostraca</taxon>
        <taxon>Peracarida</taxon>
        <taxon>Isopoda</taxon>
        <taxon>Oniscidea</taxon>
        <taxon>Crinocheta</taxon>
        <taxon>Armadillidiidae</taxon>
        <taxon>Armadillidium</taxon>
    </lineage>
</organism>
<proteinExistence type="predicted"/>
<dbReference type="OrthoDB" id="6620344at2759"/>
<name>A0A5N5TGF5_9CRUS</name>
<dbReference type="AlphaFoldDB" id="A0A5N5TGF5"/>
<protein>
    <recommendedName>
        <fullName evidence="1">Copine C-terminal domain-containing protein</fullName>
    </recommendedName>
</protein>
<feature type="non-terminal residue" evidence="2">
    <location>
        <position position="67"/>
    </location>
</feature>
<dbReference type="InterPro" id="IPR045052">
    <property type="entry name" value="Copine"/>
</dbReference>
<dbReference type="InterPro" id="IPR010734">
    <property type="entry name" value="Copine_C"/>
</dbReference>
<comment type="caution">
    <text evidence="2">The sequence shown here is derived from an EMBL/GenBank/DDBJ whole genome shotgun (WGS) entry which is preliminary data.</text>
</comment>
<evidence type="ECO:0000313" key="2">
    <source>
        <dbReference type="EMBL" id="KAB7504235.1"/>
    </source>
</evidence>
<dbReference type="Proteomes" id="UP000326759">
    <property type="component" value="Unassembled WGS sequence"/>
</dbReference>
<evidence type="ECO:0000313" key="3">
    <source>
        <dbReference type="Proteomes" id="UP000326759"/>
    </source>
</evidence>
<evidence type="ECO:0000259" key="1">
    <source>
        <dbReference type="Pfam" id="PF07002"/>
    </source>
</evidence>
<feature type="domain" description="Copine C-terminal" evidence="1">
    <location>
        <begin position="20"/>
        <end position="66"/>
    </location>
</feature>
<dbReference type="EMBL" id="SEYY01003529">
    <property type="protein sequence ID" value="KAB7504235.1"/>
    <property type="molecule type" value="Genomic_DNA"/>
</dbReference>
<dbReference type="GO" id="GO:0005886">
    <property type="term" value="C:plasma membrane"/>
    <property type="evidence" value="ECO:0007669"/>
    <property type="project" value="TreeGrafter"/>
</dbReference>
<accession>A0A5N5TGF5</accession>
<dbReference type="GO" id="GO:0071277">
    <property type="term" value="P:cellular response to calcium ion"/>
    <property type="evidence" value="ECO:0007669"/>
    <property type="project" value="TreeGrafter"/>
</dbReference>
<dbReference type="PANTHER" id="PTHR10857:SF102">
    <property type="entry name" value="C2 DOMAIN-CONTAINING PROTEIN"/>
    <property type="match status" value="1"/>
</dbReference>
<reference evidence="2 3" key="1">
    <citation type="journal article" date="2019" name="PLoS Biol.">
        <title>Sex chromosomes control vertical transmission of feminizing Wolbachia symbionts in an isopod.</title>
        <authorList>
            <person name="Becking T."/>
            <person name="Chebbi M.A."/>
            <person name="Giraud I."/>
            <person name="Moumen B."/>
            <person name="Laverre T."/>
            <person name="Caubet Y."/>
            <person name="Peccoud J."/>
            <person name="Gilbert C."/>
            <person name="Cordaux R."/>
        </authorList>
    </citation>
    <scope>NUCLEOTIDE SEQUENCE [LARGE SCALE GENOMIC DNA]</scope>
    <source>
        <strain evidence="2">ANa2</strain>
        <tissue evidence="2">Whole body excluding digestive tract and cuticle</tissue>
    </source>
</reference>
<sequence>MFLLQELCQTSNGNPQDSQSLHYINPHAPNQYVRAIQSVADIIEDYDSDKYFPVLGFGARQPPDYTQ</sequence>
<dbReference type="PANTHER" id="PTHR10857">
    <property type="entry name" value="COPINE"/>
    <property type="match status" value="1"/>
</dbReference>
<keyword evidence="3" id="KW-1185">Reference proteome</keyword>
<dbReference type="GO" id="GO:0005544">
    <property type="term" value="F:calcium-dependent phospholipid binding"/>
    <property type="evidence" value="ECO:0007669"/>
    <property type="project" value="InterPro"/>
</dbReference>
<gene>
    <name evidence="2" type="ORF">Anas_09131</name>
</gene>